<sequence length="522" mass="58624">MMSHNSMKEFYLECKMVSPQNQFGVGNSRKLRLSTYSQGYHEIDVSHKQCERNAISEVEDVDIEMQFCFSEGLSDENDCMSLSSSNMPVSHQSSDSLQSLVVLEIDSCDVLLYYQFSAMSTMLRGNWTFFNVYQRSSTSSEYYANPLEAFPILERTQDGVGKGPTECNMSHNSLGDNGMNYSSMYSETLESGYKWSLCEDSSILNSSSSPFGTHDKPSCFHDHALDTRNVSLPLLDLEGEESKWYDDAFDLLDQDFPSPSYHTQCNLQTRSSRLSDRQTSNQLLDGGAVLGSTNSIFGQSPKHELDVKSLPKDSEVDEPLFWPYDQKSYWSPELEGNYLAISPRALLDIRRPIGCHATKSVQFRLHQRNDFSLHRKSIQQRCKGRIPSSSLSPKSISSDHKTRGLNSQVSHGIATTSSLSRSTRLSSEKASCGLSKKQGVEGHHRSNSIRNKHDINKKTSSCQYLLEFEADDFRSYMAGGVPIEALVGLDEFDGHEGIGRMMSGMNMEEFDEGSLLQEVLIC</sequence>
<keyword evidence="2" id="KW-0436">Ligase</keyword>
<organism evidence="2">
    <name type="scientific">Anthurium amnicola</name>
    <dbReference type="NCBI Taxonomy" id="1678845"/>
    <lineage>
        <taxon>Eukaryota</taxon>
        <taxon>Viridiplantae</taxon>
        <taxon>Streptophyta</taxon>
        <taxon>Embryophyta</taxon>
        <taxon>Tracheophyta</taxon>
        <taxon>Spermatophyta</taxon>
        <taxon>Magnoliopsida</taxon>
        <taxon>Liliopsida</taxon>
        <taxon>Araceae</taxon>
        <taxon>Pothoideae</taxon>
        <taxon>Potheae</taxon>
        <taxon>Anthurium</taxon>
    </lineage>
</organism>
<feature type="compositionally biased region" description="Polar residues" evidence="1">
    <location>
        <begin position="404"/>
        <end position="414"/>
    </location>
</feature>
<dbReference type="PANTHER" id="PTHR36707">
    <property type="entry name" value="T20M3.17 PROTEIN"/>
    <property type="match status" value="1"/>
</dbReference>
<dbReference type="PANTHER" id="PTHR36707:SF1">
    <property type="entry name" value="T20M3.17 PROTEIN"/>
    <property type="match status" value="1"/>
</dbReference>
<dbReference type="EMBL" id="GDJX01014323">
    <property type="protein sequence ID" value="JAT53613.1"/>
    <property type="molecule type" value="Transcribed_RNA"/>
</dbReference>
<feature type="region of interest" description="Disordered" evidence="1">
    <location>
        <begin position="376"/>
        <end position="448"/>
    </location>
</feature>
<gene>
    <name evidence="2" type="primary">pheS_11</name>
    <name evidence="2" type="ORF">g.40727</name>
</gene>
<reference evidence="2" key="1">
    <citation type="submission" date="2015-07" db="EMBL/GenBank/DDBJ databases">
        <title>Transcriptome Assembly of Anthurium amnicola.</title>
        <authorList>
            <person name="Suzuki J."/>
        </authorList>
    </citation>
    <scope>NUCLEOTIDE SEQUENCE</scope>
</reference>
<dbReference type="AlphaFoldDB" id="A0A1D1YG61"/>
<dbReference type="GO" id="GO:0016874">
    <property type="term" value="F:ligase activity"/>
    <property type="evidence" value="ECO:0007669"/>
    <property type="project" value="UniProtKB-KW"/>
</dbReference>
<proteinExistence type="predicted"/>
<feature type="compositionally biased region" description="Low complexity" evidence="1">
    <location>
        <begin position="415"/>
        <end position="425"/>
    </location>
</feature>
<evidence type="ECO:0000256" key="1">
    <source>
        <dbReference type="SAM" id="MobiDB-lite"/>
    </source>
</evidence>
<accession>A0A1D1YG61</accession>
<name>A0A1D1YG61_9ARAE</name>
<feature type="compositionally biased region" description="Low complexity" evidence="1">
    <location>
        <begin position="386"/>
        <end position="396"/>
    </location>
</feature>
<evidence type="ECO:0000313" key="2">
    <source>
        <dbReference type="EMBL" id="JAT53613.1"/>
    </source>
</evidence>
<protein>
    <submittedName>
        <fullName evidence="2">Phenylalanine--tRNA ligase alpha subunit</fullName>
    </submittedName>
</protein>